<evidence type="ECO:0000256" key="2">
    <source>
        <dbReference type="ARBA" id="ARBA00023200"/>
    </source>
</evidence>
<organism evidence="5">
    <name type="scientific">Hepacivirus hominis</name>
    <dbReference type="NCBI Taxonomy" id="3052230"/>
    <lineage>
        <taxon>Viruses</taxon>
        <taxon>Riboviria</taxon>
        <taxon>Orthornavirae</taxon>
        <taxon>Kitrinoviricota</taxon>
        <taxon>Flasuviricetes</taxon>
        <taxon>Amarillovirales</taxon>
        <taxon>Flaviviridae</taxon>
        <taxon>Hepacivirus</taxon>
    </lineage>
</organism>
<reference evidence="5" key="1">
    <citation type="submission" date="2019-06" db="EMBL/GenBank/DDBJ databases">
        <authorList>
            <person name="Kichatova V.S."/>
            <person name="Karlsen A.A."/>
            <person name="Solonin S.A."/>
            <person name="Isaeva O.V."/>
            <person name="Kyuregyan K.K."/>
            <person name="Mikhaylov M.I."/>
        </authorList>
    </citation>
    <scope>NUCLEOTIDE SEQUENCE</scope>
    <source>
        <strain evidence="5">057_3a_IDUs_Moscow_2014</strain>
    </source>
</reference>
<gene>
    <name evidence="5" type="primary">POLY</name>
</gene>
<dbReference type="GO" id="GO:0030430">
    <property type="term" value="C:host cell cytoplasm"/>
    <property type="evidence" value="ECO:0007669"/>
    <property type="project" value="UniProtKB-SubCell"/>
</dbReference>
<sequence length="125" mass="12829" precursor="true">MSTLPKPQRKPKETPSVAHRTSSSRVADRSLVEYTCCRAGACDWVCARRVKLLNGHSLADGDSLSPRRVGAKAGPGLSPGTLGPSTVTRAVGGQGGSCPLAAPVRLGAKTTPGEGPAIWVKSSIP</sequence>
<dbReference type="EMBL" id="MN026615">
    <property type="protein sequence ID" value="QGW08647.1"/>
    <property type="molecule type" value="Genomic_RNA"/>
</dbReference>
<comment type="subcellular location">
    <subcellularLocation>
        <location evidence="1">Host cytoplasm</location>
    </subcellularLocation>
</comment>
<dbReference type="InterPro" id="IPR002522">
    <property type="entry name" value="HCV_core_N"/>
</dbReference>
<keyword evidence="2" id="KW-1035">Host cytoplasm</keyword>
<accession>A0A650G1I8</accession>
<proteinExistence type="predicted"/>
<feature type="domain" description="Hepatitis C virus Core protein N-terminal" evidence="4">
    <location>
        <begin position="2"/>
        <end position="124"/>
    </location>
</feature>
<dbReference type="GO" id="GO:0005198">
    <property type="term" value="F:structural molecule activity"/>
    <property type="evidence" value="ECO:0007669"/>
    <property type="project" value="InterPro"/>
</dbReference>
<evidence type="ECO:0000256" key="3">
    <source>
        <dbReference type="SAM" id="MobiDB-lite"/>
    </source>
</evidence>
<feature type="region of interest" description="Disordered" evidence="3">
    <location>
        <begin position="57"/>
        <end position="94"/>
    </location>
</feature>
<protein>
    <submittedName>
        <fullName evidence="5">Protein F</fullName>
    </submittedName>
</protein>
<feature type="region of interest" description="Disordered" evidence="3">
    <location>
        <begin position="1"/>
        <end position="25"/>
    </location>
</feature>
<evidence type="ECO:0000259" key="4">
    <source>
        <dbReference type="Pfam" id="PF01543"/>
    </source>
</evidence>
<dbReference type="Pfam" id="PF01543">
    <property type="entry name" value="HCV_capsid"/>
    <property type="match status" value="1"/>
</dbReference>
<name>A0A650G1I8_9HEPC</name>
<evidence type="ECO:0000313" key="5">
    <source>
        <dbReference type="EMBL" id="QGW08647.1"/>
    </source>
</evidence>
<evidence type="ECO:0000256" key="1">
    <source>
        <dbReference type="ARBA" id="ARBA00004192"/>
    </source>
</evidence>
<dbReference type="GO" id="GO:0019028">
    <property type="term" value="C:viral capsid"/>
    <property type="evidence" value="ECO:0007669"/>
    <property type="project" value="InterPro"/>
</dbReference>
<feature type="compositionally biased region" description="Low complexity" evidence="3">
    <location>
        <begin position="74"/>
        <end position="86"/>
    </location>
</feature>